<dbReference type="Proteomes" id="UP000683360">
    <property type="component" value="Unassembled WGS sequence"/>
</dbReference>
<evidence type="ECO:0000313" key="2">
    <source>
        <dbReference type="Proteomes" id="UP000683360"/>
    </source>
</evidence>
<comment type="caution">
    <text evidence="1">The sequence shown here is derived from an EMBL/GenBank/DDBJ whole genome shotgun (WGS) entry which is preliminary data.</text>
</comment>
<accession>A0A8S3UGG6</accession>
<dbReference type="OrthoDB" id="6155824at2759"/>
<name>A0A8S3UGG6_MYTED</name>
<sequence>MSLQDVTLAADCSQRQEADWPLVSSVRKIVSLGYSVRQVDSLPERERDKAGRFDLVSGILQQFSADELRKTILELSEKHCYGCGVDHPSQVQHSCLMWTEGEHFEEALISIDKEAVLNMWREEMKNLEESGWTSRYTMDMSEKSGDAFTQLLEDEEWYRKNLPKPDRLYKDVQDFSQCFKDSLQ</sequence>
<gene>
    <name evidence="1" type="ORF">MEDL_53948</name>
</gene>
<organism evidence="1 2">
    <name type="scientific">Mytilus edulis</name>
    <name type="common">Blue mussel</name>
    <dbReference type="NCBI Taxonomy" id="6550"/>
    <lineage>
        <taxon>Eukaryota</taxon>
        <taxon>Metazoa</taxon>
        <taxon>Spiralia</taxon>
        <taxon>Lophotrochozoa</taxon>
        <taxon>Mollusca</taxon>
        <taxon>Bivalvia</taxon>
        <taxon>Autobranchia</taxon>
        <taxon>Pteriomorphia</taxon>
        <taxon>Mytilida</taxon>
        <taxon>Mytiloidea</taxon>
        <taxon>Mytilidae</taxon>
        <taxon>Mytilinae</taxon>
        <taxon>Mytilus</taxon>
    </lineage>
</organism>
<keyword evidence="2" id="KW-1185">Reference proteome</keyword>
<evidence type="ECO:0000313" key="1">
    <source>
        <dbReference type="EMBL" id="CAG2241748.1"/>
    </source>
</evidence>
<proteinExistence type="predicted"/>
<dbReference type="EMBL" id="CAJPWZ010002594">
    <property type="protein sequence ID" value="CAG2241748.1"/>
    <property type="molecule type" value="Genomic_DNA"/>
</dbReference>
<reference evidence="1" key="1">
    <citation type="submission" date="2021-03" db="EMBL/GenBank/DDBJ databases">
        <authorList>
            <person name="Bekaert M."/>
        </authorList>
    </citation>
    <scope>NUCLEOTIDE SEQUENCE</scope>
</reference>
<dbReference type="AlphaFoldDB" id="A0A8S3UGG6"/>
<protein>
    <submittedName>
        <fullName evidence="1">Uncharacterized protein</fullName>
    </submittedName>
</protein>